<organism evidence="11 12">
    <name type="scientific">Roseinatronobacter alkalisoli</name>
    <dbReference type="NCBI Taxonomy" id="3028235"/>
    <lineage>
        <taxon>Bacteria</taxon>
        <taxon>Pseudomonadati</taxon>
        <taxon>Pseudomonadota</taxon>
        <taxon>Alphaproteobacteria</taxon>
        <taxon>Rhodobacterales</taxon>
        <taxon>Paracoccaceae</taxon>
        <taxon>Roseinatronobacter</taxon>
    </lineage>
</organism>
<proteinExistence type="predicted"/>
<keyword evidence="3" id="KW-0902">Two-component regulatory system</keyword>
<keyword evidence="4" id="KW-0805">Transcription regulation</keyword>
<dbReference type="Gene3D" id="3.40.50.300">
    <property type="entry name" value="P-loop containing nucleotide triphosphate hydrolases"/>
    <property type="match status" value="1"/>
</dbReference>
<dbReference type="SMART" id="SM00382">
    <property type="entry name" value="AAA"/>
    <property type="match status" value="1"/>
</dbReference>
<dbReference type="SUPFAM" id="SSF52172">
    <property type="entry name" value="CheY-like"/>
    <property type="match status" value="1"/>
</dbReference>
<dbReference type="InterPro" id="IPR011006">
    <property type="entry name" value="CheY-like_superfamily"/>
</dbReference>
<dbReference type="Gene3D" id="3.40.50.2300">
    <property type="match status" value="1"/>
</dbReference>
<dbReference type="PANTHER" id="PTHR32071">
    <property type="entry name" value="TRANSCRIPTIONAL REGULATORY PROTEIN"/>
    <property type="match status" value="1"/>
</dbReference>
<keyword evidence="7" id="KW-0597">Phosphoprotein</keyword>
<feature type="domain" description="Sigma-54 factor interaction" evidence="9">
    <location>
        <begin position="148"/>
        <end position="377"/>
    </location>
</feature>
<evidence type="ECO:0000256" key="2">
    <source>
        <dbReference type="ARBA" id="ARBA00022840"/>
    </source>
</evidence>
<protein>
    <submittedName>
        <fullName evidence="11">Sigma-54 dependent transcriptional regulator</fullName>
    </submittedName>
</protein>
<evidence type="ECO:0000256" key="7">
    <source>
        <dbReference type="PROSITE-ProRule" id="PRU00169"/>
    </source>
</evidence>
<evidence type="ECO:0000256" key="5">
    <source>
        <dbReference type="ARBA" id="ARBA00023125"/>
    </source>
</evidence>
<keyword evidence="6" id="KW-0804">Transcription</keyword>
<dbReference type="CDD" id="cd00009">
    <property type="entry name" value="AAA"/>
    <property type="match status" value="1"/>
</dbReference>
<comment type="caution">
    <text evidence="11">The sequence shown here is derived from an EMBL/GenBank/DDBJ whole genome shotgun (WGS) entry which is preliminary data.</text>
</comment>
<evidence type="ECO:0000256" key="6">
    <source>
        <dbReference type="ARBA" id="ARBA00023163"/>
    </source>
</evidence>
<dbReference type="RefSeq" id="WP_274350227.1">
    <property type="nucleotide sequence ID" value="NZ_JAQZSM010000001.1"/>
</dbReference>
<dbReference type="Pfam" id="PF00072">
    <property type="entry name" value="Response_reg"/>
    <property type="match status" value="1"/>
</dbReference>
<keyword evidence="1" id="KW-0547">Nucleotide-binding</keyword>
<dbReference type="SMART" id="SM00448">
    <property type="entry name" value="REC"/>
    <property type="match status" value="1"/>
</dbReference>
<dbReference type="PANTHER" id="PTHR32071:SF117">
    <property type="entry name" value="PTS-DEPENDENT DIHYDROXYACETONE KINASE OPERON REGULATORY PROTEIN-RELATED"/>
    <property type="match status" value="1"/>
</dbReference>
<dbReference type="EMBL" id="JAQZSM010000001">
    <property type="protein sequence ID" value="MDD7969739.1"/>
    <property type="molecule type" value="Genomic_DNA"/>
</dbReference>
<dbReference type="InterPro" id="IPR009057">
    <property type="entry name" value="Homeodomain-like_sf"/>
</dbReference>
<evidence type="ECO:0000313" key="12">
    <source>
        <dbReference type="Proteomes" id="UP001431784"/>
    </source>
</evidence>
<dbReference type="PROSITE" id="PS50110">
    <property type="entry name" value="RESPONSE_REGULATORY"/>
    <property type="match status" value="1"/>
</dbReference>
<dbReference type="InterPro" id="IPR003593">
    <property type="entry name" value="AAA+_ATPase"/>
</dbReference>
<evidence type="ECO:0000259" key="10">
    <source>
        <dbReference type="PROSITE" id="PS50110"/>
    </source>
</evidence>
<evidence type="ECO:0000256" key="8">
    <source>
        <dbReference type="SAM" id="MobiDB-lite"/>
    </source>
</evidence>
<dbReference type="PROSITE" id="PS50045">
    <property type="entry name" value="SIGMA54_INTERACT_4"/>
    <property type="match status" value="1"/>
</dbReference>
<sequence>MSNQSTLSPLLLVEDTPSLQMLYRTILRKAGYNTICASNGQQALAKFSEAMPSVVLLDLMLPDSDGMVVMREMLALQPNTRIIVITANGSINAAVEATRAGAHDFLVKPLGDIRLISAVANAHAESRRDLPADIEGNEHTADAIDSTFLGQSEVMQQLYQKISAVATSMAPVFVLGESGTGKELCARAVHLKSARSKNRFVTFNCSAIPHELQEAELFGQAQRSNAPASGIKPGTMIKADAGSLFLENLHDMTPTVQAKLLHFLQHGTVAPLGSGDQVRVDVRIICAATRDPAEDVRAGKLREDLYYRLFVIPIHVPPLRARGEDVNVLARHLLVQIAQEEGKTFTALAPETSIIFRNAPWRGNLRELVNVLRLAVVLHDGPVVTPDMLPPELSAHGKSGKSAISDSMPTGATPADVLSGMTMAQIEELVITSAIRRNAGSVPKAARELDIAPSTIYRKRDTWASTDE</sequence>
<keyword evidence="12" id="KW-1185">Reference proteome</keyword>
<evidence type="ECO:0000259" key="9">
    <source>
        <dbReference type="PROSITE" id="PS50045"/>
    </source>
</evidence>
<dbReference type="Gene3D" id="1.10.10.60">
    <property type="entry name" value="Homeodomain-like"/>
    <property type="match status" value="1"/>
</dbReference>
<dbReference type="SUPFAM" id="SSF52540">
    <property type="entry name" value="P-loop containing nucleoside triphosphate hydrolases"/>
    <property type="match status" value="1"/>
</dbReference>
<reference evidence="11" key="1">
    <citation type="submission" date="2023-02" db="EMBL/GenBank/DDBJ databases">
        <title>Description of Roseinatronobacter alkalisoli sp. nov., an alkaliphilic bacerium isolated from soda soil.</title>
        <authorList>
            <person name="Wei W."/>
        </authorList>
    </citation>
    <scope>NUCLEOTIDE SEQUENCE</scope>
    <source>
        <strain evidence="11">HJB301</strain>
    </source>
</reference>
<dbReference type="Pfam" id="PF00158">
    <property type="entry name" value="Sigma54_activat"/>
    <property type="match status" value="1"/>
</dbReference>
<feature type="modified residue" description="4-aspartylphosphate" evidence="7">
    <location>
        <position position="58"/>
    </location>
</feature>
<keyword evidence="5" id="KW-0238">DNA-binding</keyword>
<gene>
    <name evidence="11" type="ORF">PUT78_01390</name>
</gene>
<evidence type="ECO:0000256" key="4">
    <source>
        <dbReference type="ARBA" id="ARBA00023015"/>
    </source>
</evidence>
<keyword evidence="2" id="KW-0067">ATP-binding</keyword>
<feature type="region of interest" description="Disordered" evidence="8">
    <location>
        <begin position="392"/>
        <end position="416"/>
    </location>
</feature>
<dbReference type="Gene3D" id="1.10.8.60">
    <property type="match status" value="1"/>
</dbReference>
<feature type="domain" description="Response regulatory" evidence="10">
    <location>
        <begin position="9"/>
        <end position="123"/>
    </location>
</feature>
<accession>A0ABT5T410</accession>
<dbReference type="Pfam" id="PF02954">
    <property type="entry name" value="HTH_8"/>
    <property type="match status" value="1"/>
</dbReference>
<dbReference type="SUPFAM" id="SSF46689">
    <property type="entry name" value="Homeodomain-like"/>
    <property type="match status" value="1"/>
</dbReference>
<dbReference type="Pfam" id="PF25601">
    <property type="entry name" value="AAA_lid_14"/>
    <property type="match status" value="1"/>
</dbReference>
<evidence type="ECO:0000256" key="1">
    <source>
        <dbReference type="ARBA" id="ARBA00022741"/>
    </source>
</evidence>
<evidence type="ECO:0000256" key="3">
    <source>
        <dbReference type="ARBA" id="ARBA00023012"/>
    </source>
</evidence>
<evidence type="ECO:0000313" key="11">
    <source>
        <dbReference type="EMBL" id="MDD7969739.1"/>
    </source>
</evidence>
<dbReference type="InterPro" id="IPR058031">
    <property type="entry name" value="AAA_lid_NorR"/>
</dbReference>
<dbReference type="Proteomes" id="UP001431784">
    <property type="component" value="Unassembled WGS sequence"/>
</dbReference>
<name>A0ABT5T410_9RHOB</name>
<dbReference type="InterPro" id="IPR002078">
    <property type="entry name" value="Sigma_54_int"/>
</dbReference>
<dbReference type="InterPro" id="IPR027417">
    <property type="entry name" value="P-loop_NTPase"/>
</dbReference>
<dbReference type="InterPro" id="IPR001789">
    <property type="entry name" value="Sig_transdc_resp-reg_receiver"/>
</dbReference>
<dbReference type="InterPro" id="IPR002197">
    <property type="entry name" value="HTH_Fis"/>
</dbReference>